<proteinExistence type="predicted"/>
<reference evidence="2 3" key="1">
    <citation type="submission" date="2024-06" db="EMBL/GenBank/DDBJ databases">
        <title>A chromosome level genome sequence of Diviner's sage (Salvia divinorum).</title>
        <authorList>
            <person name="Ford S.A."/>
            <person name="Ro D.-K."/>
            <person name="Ness R.W."/>
            <person name="Phillips M.A."/>
        </authorList>
    </citation>
    <scope>NUCLEOTIDE SEQUENCE [LARGE SCALE GENOMIC DNA]</scope>
    <source>
        <strain evidence="2">SAF-2024a</strain>
        <tissue evidence="2">Leaf</tissue>
    </source>
</reference>
<evidence type="ECO:0000313" key="2">
    <source>
        <dbReference type="EMBL" id="KAL1561676.1"/>
    </source>
</evidence>
<sequence length="73" mass="7868">MASLNVVDSSQDLLEAQAHVWNHIFSYINSMALRSALELGIPDAIHKHGKPITLSQLAGALCINDENPMATIA</sequence>
<keyword evidence="2" id="KW-0808">Transferase</keyword>
<evidence type="ECO:0000259" key="1">
    <source>
        <dbReference type="Pfam" id="PF08100"/>
    </source>
</evidence>
<name>A0ABD1HYX6_SALDI</name>
<comment type="caution">
    <text evidence="2">The sequence shown here is derived from an EMBL/GenBank/DDBJ whole genome shotgun (WGS) entry which is preliminary data.</text>
</comment>
<accession>A0ABD1HYX6</accession>
<dbReference type="InterPro" id="IPR016461">
    <property type="entry name" value="COMT-like"/>
</dbReference>
<dbReference type="AlphaFoldDB" id="A0ABD1HYX6"/>
<dbReference type="EC" id="2.1.1.240" evidence="2"/>
<keyword evidence="3" id="KW-1185">Reference proteome</keyword>
<dbReference type="EMBL" id="JBEAFC010000003">
    <property type="protein sequence ID" value="KAL1561676.1"/>
    <property type="molecule type" value="Genomic_DNA"/>
</dbReference>
<organism evidence="2 3">
    <name type="scientific">Salvia divinorum</name>
    <name type="common">Maria pastora</name>
    <name type="synonym">Diviner's sage</name>
    <dbReference type="NCBI Taxonomy" id="28513"/>
    <lineage>
        <taxon>Eukaryota</taxon>
        <taxon>Viridiplantae</taxon>
        <taxon>Streptophyta</taxon>
        <taxon>Embryophyta</taxon>
        <taxon>Tracheophyta</taxon>
        <taxon>Spermatophyta</taxon>
        <taxon>Magnoliopsida</taxon>
        <taxon>eudicotyledons</taxon>
        <taxon>Gunneridae</taxon>
        <taxon>Pentapetalae</taxon>
        <taxon>asterids</taxon>
        <taxon>lamiids</taxon>
        <taxon>Lamiales</taxon>
        <taxon>Lamiaceae</taxon>
        <taxon>Nepetoideae</taxon>
        <taxon>Mentheae</taxon>
        <taxon>Salviinae</taxon>
        <taxon>Salvia</taxon>
        <taxon>Salvia subgen. Calosphace</taxon>
    </lineage>
</organism>
<feature type="domain" description="O-methyltransferase dimerisation" evidence="1">
    <location>
        <begin position="21"/>
        <end position="61"/>
    </location>
</feature>
<dbReference type="PROSITE" id="PS51683">
    <property type="entry name" value="SAM_OMT_II"/>
    <property type="match status" value="1"/>
</dbReference>
<dbReference type="Proteomes" id="UP001567538">
    <property type="component" value="Unassembled WGS sequence"/>
</dbReference>
<dbReference type="InterPro" id="IPR012967">
    <property type="entry name" value="COMT_dimerisation"/>
</dbReference>
<dbReference type="SUPFAM" id="SSF46785">
    <property type="entry name" value="Winged helix' DNA-binding domain"/>
    <property type="match status" value="1"/>
</dbReference>
<dbReference type="Gene3D" id="1.10.10.10">
    <property type="entry name" value="Winged helix-like DNA-binding domain superfamily/Winged helix DNA-binding domain"/>
    <property type="match status" value="1"/>
</dbReference>
<keyword evidence="2" id="KW-0489">Methyltransferase</keyword>
<dbReference type="InterPro" id="IPR036390">
    <property type="entry name" value="WH_DNA-bd_sf"/>
</dbReference>
<dbReference type="GO" id="GO:0032259">
    <property type="term" value="P:methylation"/>
    <property type="evidence" value="ECO:0007669"/>
    <property type="project" value="UniProtKB-KW"/>
</dbReference>
<protein>
    <submittedName>
        <fullName evidence="2">Xanthohumol 4-O-methyltransferase</fullName>
        <ecNumber evidence="2">2.1.1.240</ecNumber>
    </submittedName>
</protein>
<evidence type="ECO:0000313" key="3">
    <source>
        <dbReference type="Proteomes" id="UP001567538"/>
    </source>
</evidence>
<dbReference type="InterPro" id="IPR036388">
    <property type="entry name" value="WH-like_DNA-bd_sf"/>
</dbReference>
<dbReference type="Pfam" id="PF08100">
    <property type="entry name" value="Dimerisation"/>
    <property type="match status" value="1"/>
</dbReference>
<gene>
    <name evidence="2" type="primary">OMT2</name>
    <name evidence="2" type="ORF">AAHA92_04352</name>
</gene>
<dbReference type="GO" id="GO:0102303">
    <property type="term" value="F:resveratrol 3,5-O-dimethyltransferase activity"/>
    <property type="evidence" value="ECO:0007669"/>
    <property type="project" value="UniProtKB-EC"/>
</dbReference>